<protein>
    <submittedName>
        <fullName evidence="2">KGGVGR-motif variant AAA ATPase</fullName>
    </submittedName>
</protein>
<dbReference type="InterPro" id="IPR011990">
    <property type="entry name" value="TPR-like_helical_dom_sf"/>
</dbReference>
<dbReference type="Gene3D" id="3.40.50.300">
    <property type="entry name" value="P-loop containing nucleotide triphosphate hydrolases"/>
    <property type="match status" value="1"/>
</dbReference>
<dbReference type="InterPro" id="IPR050625">
    <property type="entry name" value="ParA/MinD_ATPase"/>
</dbReference>
<accession>A0ABW0ETF0</accession>
<dbReference type="PANTHER" id="PTHR43384:SF10">
    <property type="entry name" value="ATPASE INVOLVED IN CHROMOSOME PARTITIONING, PARA_MIND FAMILY"/>
    <property type="match status" value="1"/>
</dbReference>
<dbReference type="PANTHER" id="PTHR43384">
    <property type="entry name" value="SEPTUM SITE-DETERMINING PROTEIN MIND HOMOLOG, CHLOROPLASTIC-RELATED"/>
    <property type="match status" value="1"/>
</dbReference>
<dbReference type="NCBIfam" id="NF047398">
    <property type="entry name" value="AAA_KGGVGR"/>
    <property type="match status" value="1"/>
</dbReference>
<dbReference type="InterPro" id="IPR019734">
    <property type="entry name" value="TPR_rpt"/>
</dbReference>
<dbReference type="Proteomes" id="UP001596157">
    <property type="component" value="Unassembled WGS sequence"/>
</dbReference>
<dbReference type="SUPFAM" id="SSF48452">
    <property type="entry name" value="TPR-like"/>
    <property type="match status" value="1"/>
</dbReference>
<keyword evidence="1" id="KW-0802">TPR repeat</keyword>
<proteinExistence type="predicted"/>
<evidence type="ECO:0000313" key="3">
    <source>
        <dbReference type="Proteomes" id="UP001596157"/>
    </source>
</evidence>
<feature type="repeat" description="TPR" evidence="1">
    <location>
        <begin position="514"/>
        <end position="547"/>
    </location>
</feature>
<dbReference type="RefSeq" id="WP_378249333.1">
    <property type="nucleotide sequence ID" value="NZ_JBHSKF010000011.1"/>
</dbReference>
<dbReference type="Gene3D" id="1.25.40.10">
    <property type="entry name" value="Tetratricopeptide repeat domain"/>
    <property type="match status" value="1"/>
</dbReference>
<evidence type="ECO:0000256" key="1">
    <source>
        <dbReference type="PROSITE-ProRule" id="PRU00339"/>
    </source>
</evidence>
<dbReference type="SUPFAM" id="SSF52540">
    <property type="entry name" value="P-loop containing nucleoside triphosphate hydrolases"/>
    <property type="match status" value="1"/>
</dbReference>
<comment type="caution">
    <text evidence="2">The sequence shown here is derived from an EMBL/GenBank/DDBJ whole genome shotgun (WGS) entry which is preliminary data.</text>
</comment>
<gene>
    <name evidence="2" type="ORF">ACFPM7_20735</name>
</gene>
<name>A0ABW0ETF0_9PSEU</name>
<dbReference type="InterPro" id="IPR027417">
    <property type="entry name" value="P-loop_NTPase"/>
</dbReference>
<dbReference type="PROSITE" id="PS50005">
    <property type="entry name" value="TPR"/>
    <property type="match status" value="1"/>
</dbReference>
<sequence>MIVTFYSYKGGVGRSFALANVAIQLARWGNRVLCVDWDLEAPGLHEYFRPWIDEPGIGVVELVTAAADGEVEWRDAVLPAAIDGLGDGCLHLLAAGRMDEGYVDRVQSISWPRMYSEHDLGWRFETLAAELRAEYDFVLIDSRTGITDIGGICTAQLPDVLVLCLTPNQQNLTGAIDVARRARRARVDLPYDKAGLLVLPIVSRFDGREEYERARSWRERITAGCAHLYSNWVPDQVSRVHVVERTTIPYLPYWSFGEELPAITENSSNPEMVTYYLENVAALLCNGLTEADVLVASRDAYVSAARSRAPRSVVDGQADIAVYGRAAQAAELREALASFGVRVAPEQPPSLLAGRVRCAVVVPDSHGRDAALLDQLKAARVPAVTWRPRQEDPKAEAADMVREINGQTGGTLAAAVVRVGEWYLAERRTDDARQVLGQLTALAPGTRGIRALRARIASDEGDLAEVITVLGHGGGLDGQELRLLGRAHLALGDVASGVLALSGALERSSGGAAEELHRELAAVHAELGDYDAAERHLRAVFDLVPTGGDVWAEVAVDLAVLQQRHGRVSAARELLVTVFEASGSPGARVVAGQHLAGLLEQRGDGQAVAVWQSTVLAARAAGDTEAMVEAVRGVVRTAGADRGPLADMVRLVAEAGADARAGRRDVEVAELRELAGVLQVALGRYVEAGDELAGAVAGYRKVRDTAGVARALARWAWVSWEVGEREVARRQVAEVRSLLPVLRGAQADVVRDLVGGVPV</sequence>
<organism evidence="2 3">
    <name type="scientific">Actinokineospora guangxiensis</name>
    <dbReference type="NCBI Taxonomy" id="1490288"/>
    <lineage>
        <taxon>Bacteria</taxon>
        <taxon>Bacillati</taxon>
        <taxon>Actinomycetota</taxon>
        <taxon>Actinomycetes</taxon>
        <taxon>Pseudonocardiales</taxon>
        <taxon>Pseudonocardiaceae</taxon>
        <taxon>Actinokineospora</taxon>
    </lineage>
</organism>
<reference evidence="3" key="1">
    <citation type="journal article" date="2019" name="Int. J. Syst. Evol. Microbiol.">
        <title>The Global Catalogue of Microorganisms (GCM) 10K type strain sequencing project: providing services to taxonomists for standard genome sequencing and annotation.</title>
        <authorList>
            <consortium name="The Broad Institute Genomics Platform"/>
            <consortium name="The Broad Institute Genome Sequencing Center for Infectious Disease"/>
            <person name="Wu L."/>
            <person name="Ma J."/>
        </authorList>
    </citation>
    <scope>NUCLEOTIDE SEQUENCE [LARGE SCALE GENOMIC DNA]</scope>
    <source>
        <strain evidence="3">CCUG 59778</strain>
    </source>
</reference>
<evidence type="ECO:0000313" key="2">
    <source>
        <dbReference type="EMBL" id="MFC5289486.1"/>
    </source>
</evidence>
<keyword evidence="3" id="KW-1185">Reference proteome</keyword>
<dbReference type="EMBL" id="JBHSKF010000011">
    <property type="protein sequence ID" value="MFC5289486.1"/>
    <property type="molecule type" value="Genomic_DNA"/>
</dbReference>